<dbReference type="AlphaFoldDB" id="A0A395H0N1"/>
<dbReference type="GO" id="GO:0005524">
    <property type="term" value="F:ATP binding"/>
    <property type="evidence" value="ECO:0007669"/>
    <property type="project" value="UniProtKB-UniRule"/>
</dbReference>
<keyword evidence="3" id="KW-0808">Transferase</keyword>
<keyword evidence="4 9" id="KW-0547">Nucleotide-binding</keyword>
<protein>
    <recommendedName>
        <fullName evidence="1">non-specific serine/threonine protein kinase</fullName>
        <ecNumber evidence="1">2.7.11.1</ecNumber>
    </recommendedName>
</protein>
<evidence type="ECO:0000256" key="9">
    <source>
        <dbReference type="PROSITE-ProRule" id="PRU10141"/>
    </source>
</evidence>
<dbReference type="InterPro" id="IPR017441">
    <property type="entry name" value="Protein_kinase_ATP_BS"/>
</dbReference>
<keyword evidence="5 12" id="KW-0418">Kinase</keyword>
<feature type="non-terminal residue" evidence="12">
    <location>
        <position position="498"/>
    </location>
</feature>
<dbReference type="GeneID" id="37221711"/>
<keyword evidence="13" id="KW-1185">Reference proteome</keyword>
<dbReference type="Gene3D" id="1.10.510.10">
    <property type="entry name" value="Transferase(Phosphotransferase) domain 1"/>
    <property type="match status" value="1"/>
</dbReference>
<feature type="binding site" evidence="9">
    <location>
        <position position="145"/>
    </location>
    <ligand>
        <name>ATP</name>
        <dbReference type="ChEBI" id="CHEBI:30616"/>
    </ligand>
</feature>
<dbReference type="EMBL" id="KZ824436">
    <property type="protein sequence ID" value="RAL01381.1"/>
    <property type="molecule type" value="Genomic_DNA"/>
</dbReference>
<dbReference type="GO" id="GO:0050684">
    <property type="term" value="P:regulation of mRNA processing"/>
    <property type="evidence" value="ECO:0007669"/>
    <property type="project" value="TreeGrafter"/>
</dbReference>
<sequence>MASRVTTSPSLHPRQPLIDTMLSLQMFTRTRARLKGYQRLTYRVVCADQRHVRNASSTSPGIPGGSSQGTEGAHISNITSQRSFYQLIEDVEDLDRYCPGGYHPLRVGDELNDGRYQLVDKLGYGGYSTIWLARDRQRSRYVAVKVITADASGSTNEATIINSLRQSSDRLGKNIVPFLLDEFCVSGPNRKHRCVVTPPALISLFDAKESSRLGLFQPKVAQSIVAQLIRGVAFLHSQDTVHGDIHLGNILVQLPKAIDGLSTSELYQRYGEPESEAVVRIDGKALPSGVPARVFFPTWFGVRSDEFALGEEKVILCDFGESFNPHKLTRYSSKTLPLLQPPEARFSEEPLSFASDIWTLACTIWEIFGQRPLFETFFPTRDRVTMEQVQVLGILPPEWWKKWDRRLEWFDEDGELSMKPGMPRRHDGVRRTWDMRFSHGIQQPRAEAGLDTVTDEEKRVFDSMLRSMLKFRPEERATAQQVLESEWMNSWGVPALEQ</sequence>
<evidence type="ECO:0000256" key="4">
    <source>
        <dbReference type="ARBA" id="ARBA00022741"/>
    </source>
</evidence>
<keyword evidence="2" id="KW-0723">Serine/threonine-protein kinase</keyword>
<dbReference type="SMART" id="SM00220">
    <property type="entry name" value="S_TKc"/>
    <property type="match status" value="1"/>
</dbReference>
<dbReference type="InterPro" id="IPR000719">
    <property type="entry name" value="Prot_kinase_dom"/>
</dbReference>
<dbReference type="PANTHER" id="PTHR47634">
    <property type="entry name" value="PROTEIN KINASE DOMAIN-CONTAINING PROTEIN-RELATED"/>
    <property type="match status" value="1"/>
</dbReference>
<evidence type="ECO:0000256" key="6">
    <source>
        <dbReference type="ARBA" id="ARBA00022840"/>
    </source>
</evidence>
<dbReference type="PROSITE" id="PS00107">
    <property type="entry name" value="PROTEIN_KINASE_ATP"/>
    <property type="match status" value="1"/>
</dbReference>
<dbReference type="VEuPathDB" id="FungiDB:BO80DRAFT_381506"/>
<evidence type="ECO:0000259" key="11">
    <source>
        <dbReference type="PROSITE" id="PS50011"/>
    </source>
</evidence>
<dbReference type="OrthoDB" id="5979581at2759"/>
<dbReference type="Gene3D" id="3.30.200.20">
    <property type="entry name" value="Phosphorylase Kinase, domain 1"/>
    <property type="match status" value="1"/>
</dbReference>
<gene>
    <name evidence="12" type="ORF">BO80DRAFT_381506</name>
</gene>
<evidence type="ECO:0000256" key="7">
    <source>
        <dbReference type="ARBA" id="ARBA00047899"/>
    </source>
</evidence>
<dbReference type="Pfam" id="PF00069">
    <property type="entry name" value="Pkinase"/>
    <property type="match status" value="2"/>
</dbReference>
<dbReference type="PANTHER" id="PTHR47634:SF9">
    <property type="entry name" value="PROTEIN KINASE DOMAIN-CONTAINING PROTEIN-RELATED"/>
    <property type="match status" value="1"/>
</dbReference>
<keyword evidence="6 9" id="KW-0067">ATP-binding</keyword>
<dbReference type="PROSITE" id="PS50011">
    <property type="entry name" value="PROTEIN_KINASE_DOM"/>
    <property type="match status" value="1"/>
</dbReference>
<evidence type="ECO:0000256" key="10">
    <source>
        <dbReference type="SAM" id="MobiDB-lite"/>
    </source>
</evidence>
<dbReference type="GO" id="GO:0000245">
    <property type="term" value="P:spliceosomal complex assembly"/>
    <property type="evidence" value="ECO:0007669"/>
    <property type="project" value="TreeGrafter"/>
</dbReference>
<evidence type="ECO:0000256" key="5">
    <source>
        <dbReference type="ARBA" id="ARBA00022777"/>
    </source>
</evidence>
<feature type="region of interest" description="Disordered" evidence="10">
    <location>
        <begin position="53"/>
        <end position="73"/>
    </location>
</feature>
<dbReference type="GO" id="GO:0004674">
    <property type="term" value="F:protein serine/threonine kinase activity"/>
    <property type="evidence" value="ECO:0007669"/>
    <property type="project" value="UniProtKB-KW"/>
</dbReference>
<evidence type="ECO:0000313" key="12">
    <source>
        <dbReference type="EMBL" id="RAL01381.1"/>
    </source>
</evidence>
<proteinExistence type="predicted"/>
<evidence type="ECO:0000256" key="8">
    <source>
        <dbReference type="ARBA" id="ARBA00048679"/>
    </source>
</evidence>
<comment type="catalytic activity">
    <reaction evidence="8">
        <text>L-seryl-[protein] + ATP = O-phospho-L-seryl-[protein] + ADP + H(+)</text>
        <dbReference type="Rhea" id="RHEA:17989"/>
        <dbReference type="Rhea" id="RHEA-COMP:9863"/>
        <dbReference type="Rhea" id="RHEA-COMP:11604"/>
        <dbReference type="ChEBI" id="CHEBI:15378"/>
        <dbReference type="ChEBI" id="CHEBI:29999"/>
        <dbReference type="ChEBI" id="CHEBI:30616"/>
        <dbReference type="ChEBI" id="CHEBI:83421"/>
        <dbReference type="ChEBI" id="CHEBI:456216"/>
        <dbReference type="EC" id="2.7.11.1"/>
    </reaction>
</comment>
<evidence type="ECO:0000256" key="1">
    <source>
        <dbReference type="ARBA" id="ARBA00012513"/>
    </source>
</evidence>
<organism evidence="12 13">
    <name type="scientific">Aspergillus ibericus CBS 121593</name>
    <dbReference type="NCBI Taxonomy" id="1448316"/>
    <lineage>
        <taxon>Eukaryota</taxon>
        <taxon>Fungi</taxon>
        <taxon>Dikarya</taxon>
        <taxon>Ascomycota</taxon>
        <taxon>Pezizomycotina</taxon>
        <taxon>Eurotiomycetes</taxon>
        <taxon>Eurotiomycetidae</taxon>
        <taxon>Eurotiales</taxon>
        <taxon>Aspergillaceae</taxon>
        <taxon>Aspergillus</taxon>
        <taxon>Aspergillus subgen. Circumdati</taxon>
    </lineage>
</organism>
<evidence type="ECO:0000256" key="3">
    <source>
        <dbReference type="ARBA" id="ARBA00022679"/>
    </source>
</evidence>
<dbReference type="Proteomes" id="UP000249402">
    <property type="component" value="Unassembled WGS sequence"/>
</dbReference>
<accession>A0A395H0N1</accession>
<dbReference type="EC" id="2.7.11.1" evidence="1"/>
<dbReference type="InterPro" id="IPR051334">
    <property type="entry name" value="SRPK"/>
</dbReference>
<name>A0A395H0N1_9EURO</name>
<reference evidence="12 13" key="1">
    <citation type="submission" date="2018-02" db="EMBL/GenBank/DDBJ databases">
        <title>The genomes of Aspergillus section Nigri reveals drivers in fungal speciation.</title>
        <authorList>
            <consortium name="DOE Joint Genome Institute"/>
            <person name="Vesth T.C."/>
            <person name="Nybo J."/>
            <person name="Theobald S."/>
            <person name="Brandl J."/>
            <person name="Frisvad J.C."/>
            <person name="Nielsen K.F."/>
            <person name="Lyhne E.K."/>
            <person name="Kogle M.E."/>
            <person name="Kuo A."/>
            <person name="Riley R."/>
            <person name="Clum A."/>
            <person name="Nolan M."/>
            <person name="Lipzen A."/>
            <person name="Salamov A."/>
            <person name="Henrissat B."/>
            <person name="Wiebenga A."/>
            <person name="De vries R.P."/>
            <person name="Grigoriev I.V."/>
            <person name="Mortensen U.H."/>
            <person name="Andersen M.R."/>
            <person name="Baker S.E."/>
        </authorList>
    </citation>
    <scope>NUCLEOTIDE SEQUENCE [LARGE SCALE GENOMIC DNA]</scope>
    <source>
        <strain evidence="12 13">CBS 121593</strain>
    </source>
</reference>
<comment type="catalytic activity">
    <reaction evidence="7">
        <text>L-threonyl-[protein] + ATP = O-phospho-L-threonyl-[protein] + ADP + H(+)</text>
        <dbReference type="Rhea" id="RHEA:46608"/>
        <dbReference type="Rhea" id="RHEA-COMP:11060"/>
        <dbReference type="Rhea" id="RHEA-COMP:11605"/>
        <dbReference type="ChEBI" id="CHEBI:15378"/>
        <dbReference type="ChEBI" id="CHEBI:30013"/>
        <dbReference type="ChEBI" id="CHEBI:30616"/>
        <dbReference type="ChEBI" id="CHEBI:61977"/>
        <dbReference type="ChEBI" id="CHEBI:456216"/>
        <dbReference type="EC" id="2.7.11.1"/>
    </reaction>
</comment>
<dbReference type="STRING" id="1448316.A0A395H0N1"/>
<feature type="domain" description="Protein kinase" evidence="11">
    <location>
        <begin position="116"/>
        <end position="488"/>
    </location>
</feature>
<evidence type="ECO:0000256" key="2">
    <source>
        <dbReference type="ARBA" id="ARBA00022527"/>
    </source>
</evidence>
<evidence type="ECO:0000313" key="13">
    <source>
        <dbReference type="Proteomes" id="UP000249402"/>
    </source>
</evidence>
<dbReference type="InterPro" id="IPR011009">
    <property type="entry name" value="Kinase-like_dom_sf"/>
</dbReference>
<dbReference type="RefSeq" id="XP_025575708.1">
    <property type="nucleotide sequence ID" value="XM_025716846.1"/>
</dbReference>
<dbReference type="SUPFAM" id="SSF56112">
    <property type="entry name" value="Protein kinase-like (PK-like)"/>
    <property type="match status" value="1"/>
</dbReference>